<dbReference type="EMBL" id="JAAFYZ010000013">
    <property type="protein sequence ID" value="MBS2546470.1"/>
    <property type="molecule type" value="Genomic_DNA"/>
</dbReference>
<dbReference type="Gene3D" id="3.40.190.120">
    <property type="entry name" value="Osmoprotection protein (prox), domain 2"/>
    <property type="match status" value="1"/>
</dbReference>
<protein>
    <submittedName>
        <fullName evidence="3">ABC transporter substrate-binding protein</fullName>
    </submittedName>
</protein>
<organism evidence="3 4">
    <name type="scientific">Catenulispora pinistramenti</name>
    <dbReference type="NCBI Taxonomy" id="2705254"/>
    <lineage>
        <taxon>Bacteria</taxon>
        <taxon>Bacillati</taxon>
        <taxon>Actinomycetota</taxon>
        <taxon>Actinomycetes</taxon>
        <taxon>Catenulisporales</taxon>
        <taxon>Catenulisporaceae</taxon>
        <taxon>Catenulispora</taxon>
    </lineage>
</organism>
<dbReference type="Pfam" id="PF04069">
    <property type="entry name" value="OpuAC"/>
    <property type="match status" value="1"/>
</dbReference>
<comment type="caution">
    <text evidence="3">The sequence shown here is derived from an EMBL/GenBank/DDBJ whole genome shotgun (WGS) entry which is preliminary data.</text>
</comment>
<sequence length="304" mass="31762">MQIRKAGSKTRVVGAALVVALAATGALSACSSSSKSGSKVVVASAAFPENALLMEIYAQALEAKGISVERKPNVGQRDVLFQQLKSDAITVVPEYNGALLAYLDKTSTETSQSGVDAAITAKLPSNLEILQPASAQDNDSLVVTQALATKDNLKNISDLAPYAKDLVIGSAPEFKTRQQGLLGLQSVYGLSFKDFKALDNSGPQTVSALQHGDAQVVDLYSTTAAIKTNGFVVLNDDKGLFGVQDVVPLVDKKNLPQAGVDALNGVSAKLDTTTLTSLLEQVVTEKKDPSDVAKAWLTSVGLGK</sequence>
<gene>
    <name evidence="3" type="ORF">KGQ19_06290</name>
</gene>
<evidence type="ECO:0000259" key="2">
    <source>
        <dbReference type="Pfam" id="PF04069"/>
    </source>
</evidence>
<name>A0ABS5KK48_9ACTN</name>
<evidence type="ECO:0000313" key="3">
    <source>
        <dbReference type="EMBL" id="MBS2546470.1"/>
    </source>
</evidence>
<dbReference type="SUPFAM" id="SSF53850">
    <property type="entry name" value="Periplasmic binding protein-like II"/>
    <property type="match status" value="1"/>
</dbReference>
<keyword evidence="1" id="KW-0732">Signal</keyword>
<accession>A0ABS5KK48</accession>
<dbReference type="PROSITE" id="PS51257">
    <property type="entry name" value="PROKAR_LIPOPROTEIN"/>
    <property type="match status" value="1"/>
</dbReference>
<dbReference type="Gene3D" id="3.40.190.10">
    <property type="entry name" value="Periplasmic binding protein-like II"/>
    <property type="match status" value="1"/>
</dbReference>
<evidence type="ECO:0000313" key="4">
    <source>
        <dbReference type="Proteomes" id="UP000730482"/>
    </source>
</evidence>
<evidence type="ECO:0000256" key="1">
    <source>
        <dbReference type="SAM" id="SignalP"/>
    </source>
</evidence>
<dbReference type="RefSeq" id="WP_212008117.1">
    <property type="nucleotide sequence ID" value="NZ_JAAFYZ010000013.1"/>
</dbReference>
<dbReference type="CDD" id="cd13606">
    <property type="entry name" value="PBP2_ProX_like"/>
    <property type="match status" value="1"/>
</dbReference>
<dbReference type="Proteomes" id="UP000730482">
    <property type="component" value="Unassembled WGS sequence"/>
</dbReference>
<proteinExistence type="predicted"/>
<feature type="signal peptide" evidence="1">
    <location>
        <begin position="1"/>
        <end position="28"/>
    </location>
</feature>
<dbReference type="InterPro" id="IPR007210">
    <property type="entry name" value="ABC_Gly_betaine_transp_sub-bd"/>
</dbReference>
<reference evidence="3 4" key="1">
    <citation type="submission" date="2020-02" db="EMBL/GenBank/DDBJ databases">
        <title>Acidophilic actinobacteria isolated from forest soil.</title>
        <authorList>
            <person name="Golinska P."/>
        </authorList>
    </citation>
    <scope>NUCLEOTIDE SEQUENCE [LARGE SCALE GENOMIC DNA]</scope>
    <source>
        <strain evidence="3 4">NL8</strain>
    </source>
</reference>
<feature type="chain" id="PRO_5046275564" evidence="1">
    <location>
        <begin position="29"/>
        <end position="304"/>
    </location>
</feature>
<keyword evidence="4" id="KW-1185">Reference proteome</keyword>
<feature type="domain" description="ABC-type glycine betaine transport system substrate-binding" evidence="2">
    <location>
        <begin position="39"/>
        <end position="298"/>
    </location>
</feature>